<organism evidence="2 3">
    <name type="scientific">Halorubrum coriense DSM 10284</name>
    <dbReference type="NCBI Taxonomy" id="1227466"/>
    <lineage>
        <taxon>Archaea</taxon>
        <taxon>Methanobacteriati</taxon>
        <taxon>Methanobacteriota</taxon>
        <taxon>Stenosarchaea group</taxon>
        <taxon>Halobacteria</taxon>
        <taxon>Halobacteriales</taxon>
        <taxon>Haloferacaceae</taxon>
        <taxon>Halorubrum</taxon>
    </lineage>
</organism>
<evidence type="ECO:0008006" key="4">
    <source>
        <dbReference type="Google" id="ProtNLM"/>
    </source>
</evidence>
<dbReference type="EMBL" id="AOJL01000037">
    <property type="protein sequence ID" value="ELZ46964.1"/>
    <property type="molecule type" value="Genomic_DNA"/>
</dbReference>
<dbReference type="Proteomes" id="UP000011509">
    <property type="component" value="Unassembled WGS sequence"/>
</dbReference>
<sequence>MTQSPSDGDESERTTIRAGRDFEQEYRLDASEAGEFLIGLGEQLRDADELTIATDEWELPFSFGEPVELEIDFEGVGEPELEIELELPGRTDETAPAVE</sequence>
<accession>M0EKN0</accession>
<dbReference type="InterPro" id="IPR027598">
    <property type="entry name" value="Amphi-Trp_dom"/>
</dbReference>
<dbReference type="OrthoDB" id="194858at2157"/>
<comment type="caution">
    <text evidence="2">The sequence shown here is derived from an EMBL/GenBank/DDBJ whole genome shotgun (WGS) entry which is preliminary data.</text>
</comment>
<keyword evidence="3" id="KW-1185">Reference proteome</keyword>
<dbReference type="NCBIfam" id="TIGR04354">
    <property type="entry name" value="amphi-Trp"/>
    <property type="match status" value="1"/>
</dbReference>
<dbReference type="RefSeq" id="WP_006113509.1">
    <property type="nucleotide sequence ID" value="NZ_AOJL01000037.1"/>
</dbReference>
<protein>
    <recommendedName>
        <fullName evidence="4">Amphi-Trp domain-containing protein</fullName>
    </recommendedName>
</protein>
<evidence type="ECO:0000313" key="2">
    <source>
        <dbReference type="EMBL" id="ELZ46964.1"/>
    </source>
</evidence>
<feature type="region of interest" description="Disordered" evidence="1">
    <location>
        <begin position="1"/>
        <end position="21"/>
    </location>
</feature>
<reference evidence="2 3" key="1">
    <citation type="journal article" date="2014" name="PLoS Genet.">
        <title>Phylogenetically driven sequencing of extremely halophilic archaea reveals strategies for static and dynamic osmo-response.</title>
        <authorList>
            <person name="Becker E.A."/>
            <person name="Seitzer P.M."/>
            <person name="Tritt A."/>
            <person name="Larsen D."/>
            <person name="Krusor M."/>
            <person name="Yao A.I."/>
            <person name="Wu D."/>
            <person name="Madern D."/>
            <person name="Eisen J.A."/>
            <person name="Darling A.E."/>
            <person name="Facciotti M.T."/>
        </authorList>
    </citation>
    <scope>NUCLEOTIDE SEQUENCE [LARGE SCALE GENOMIC DNA]</scope>
    <source>
        <strain evidence="2 3">DSM 10284</strain>
    </source>
</reference>
<evidence type="ECO:0000256" key="1">
    <source>
        <dbReference type="SAM" id="MobiDB-lite"/>
    </source>
</evidence>
<gene>
    <name evidence="2" type="ORF">C464_09914</name>
</gene>
<dbReference type="AlphaFoldDB" id="M0EKN0"/>
<name>M0EKN0_9EURY</name>
<proteinExistence type="predicted"/>
<dbReference type="PATRIC" id="fig|1227466.3.peg.1988"/>
<evidence type="ECO:0000313" key="3">
    <source>
        <dbReference type="Proteomes" id="UP000011509"/>
    </source>
</evidence>
<feature type="compositionally biased region" description="Basic and acidic residues" evidence="1">
    <location>
        <begin position="11"/>
        <end position="21"/>
    </location>
</feature>